<feature type="domain" description="PH" evidence="3">
    <location>
        <begin position="1187"/>
        <end position="1298"/>
    </location>
</feature>
<feature type="region of interest" description="Disordered" evidence="2">
    <location>
        <begin position="1308"/>
        <end position="1379"/>
    </location>
</feature>
<feature type="compositionally biased region" description="Gly residues" evidence="2">
    <location>
        <begin position="883"/>
        <end position="892"/>
    </location>
</feature>
<feature type="compositionally biased region" description="Polar residues" evidence="2">
    <location>
        <begin position="1342"/>
        <end position="1379"/>
    </location>
</feature>
<feature type="compositionally biased region" description="Low complexity" evidence="2">
    <location>
        <begin position="1049"/>
        <end position="1076"/>
    </location>
</feature>
<feature type="compositionally biased region" description="Polar residues" evidence="2">
    <location>
        <begin position="503"/>
        <end position="538"/>
    </location>
</feature>
<feature type="region of interest" description="Disordered" evidence="2">
    <location>
        <begin position="139"/>
        <end position="182"/>
    </location>
</feature>
<evidence type="ECO:0000313" key="4">
    <source>
        <dbReference type="EMBL" id="KIV99360.1"/>
    </source>
</evidence>
<dbReference type="GeneID" id="27316879"/>
<dbReference type="Pfam" id="PF12814">
    <property type="entry name" value="Mcp5_PH"/>
    <property type="match status" value="1"/>
</dbReference>
<feature type="compositionally biased region" description="Basic residues" evidence="2">
    <location>
        <begin position="580"/>
        <end position="590"/>
    </location>
</feature>
<feature type="compositionally biased region" description="Low complexity" evidence="2">
    <location>
        <begin position="1326"/>
        <end position="1341"/>
    </location>
</feature>
<dbReference type="STRING" id="253628.A0A0D1XAV9"/>
<feature type="compositionally biased region" description="Low complexity" evidence="2">
    <location>
        <begin position="1137"/>
        <end position="1149"/>
    </location>
</feature>
<feature type="compositionally biased region" description="Polar residues" evidence="2">
    <location>
        <begin position="1122"/>
        <end position="1136"/>
    </location>
</feature>
<dbReference type="CDD" id="cd13365">
    <property type="entry name" value="PH_PLC_plant-like"/>
    <property type="match status" value="1"/>
</dbReference>
<dbReference type="PANTHER" id="PTHR28190">
    <property type="entry name" value="NUCLEAR MIGRATION PROTEIN NUM1"/>
    <property type="match status" value="1"/>
</dbReference>
<dbReference type="InParanoid" id="A0A0D1XAV9"/>
<reference evidence="4 5" key="1">
    <citation type="submission" date="2015-01" db="EMBL/GenBank/DDBJ databases">
        <title>The Genome Sequence of Ochroconis gallopava CBS43764.</title>
        <authorList>
            <consortium name="The Broad Institute Genomics Platform"/>
            <person name="Cuomo C."/>
            <person name="de Hoog S."/>
            <person name="Gorbushina A."/>
            <person name="Stielow B."/>
            <person name="Teixiera M."/>
            <person name="Abouelleil A."/>
            <person name="Chapman S.B."/>
            <person name="Priest M."/>
            <person name="Young S.K."/>
            <person name="Wortman J."/>
            <person name="Nusbaum C."/>
            <person name="Birren B."/>
        </authorList>
    </citation>
    <scope>NUCLEOTIDE SEQUENCE [LARGE SCALE GENOMIC DNA]</scope>
    <source>
        <strain evidence="4 5">CBS 43764</strain>
    </source>
</reference>
<feature type="compositionally biased region" description="Polar residues" evidence="2">
    <location>
        <begin position="920"/>
        <end position="929"/>
    </location>
</feature>
<feature type="region of interest" description="Disordered" evidence="2">
    <location>
        <begin position="1450"/>
        <end position="1488"/>
    </location>
</feature>
<feature type="coiled-coil region" evidence="1">
    <location>
        <begin position="406"/>
        <end position="440"/>
    </location>
</feature>
<gene>
    <name evidence="4" type="ORF">PV09_08906</name>
</gene>
<organism evidence="4 5">
    <name type="scientific">Verruconis gallopava</name>
    <dbReference type="NCBI Taxonomy" id="253628"/>
    <lineage>
        <taxon>Eukaryota</taxon>
        <taxon>Fungi</taxon>
        <taxon>Dikarya</taxon>
        <taxon>Ascomycota</taxon>
        <taxon>Pezizomycotina</taxon>
        <taxon>Dothideomycetes</taxon>
        <taxon>Pleosporomycetidae</taxon>
        <taxon>Venturiales</taxon>
        <taxon>Sympoventuriaceae</taxon>
        <taxon>Verruconis</taxon>
    </lineage>
</organism>
<dbReference type="GO" id="GO:0000226">
    <property type="term" value="P:microtubule cytoskeleton organization"/>
    <property type="evidence" value="ECO:0007669"/>
    <property type="project" value="TreeGrafter"/>
</dbReference>
<dbReference type="SMART" id="SM00233">
    <property type="entry name" value="PH"/>
    <property type="match status" value="1"/>
</dbReference>
<feature type="compositionally biased region" description="Acidic residues" evidence="2">
    <location>
        <begin position="487"/>
        <end position="498"/>
    </location>
</feature>
<feature type="compositionally biased region" description="Polar residues" evidence="2">
    <location>
        <begin position="1004"/>
        <end position="1021"/>
    </location>
</feature>
<dbReference type="InterPro" id="IPR001849">
    <property type="entry name" value="PH_domain"/>
</dbReference>
<dbReference type="GO" id="GO:0005543">
    <property type="term" value="F:phospholipid binding"/>
    <property type="evidence" value="ECO:0007669"/>
    <property type="project" value="InterPro"/>
</dbReference>
<feature type="compositionally biased region" description="Polar residues" evidence="2">
    <location>
        <begin position="549"/>
        <end position="559"/>
    </location>
</feature>
<protein>
    <recommendedName>
        <fullName evidence="3">PH domain-containing protein</fullName>
    </recommendedName>
</protein>
<feature type="compositionally biased region" description="Low complexity" evidence="2">
    <location>
        <begin position="991"/>
        <end position="1002"/>
    </location>
</feature>
<dbReference type="VEuPathDB" id="FungiDB:PV09_08906"/>
<feature type="coiled-coil region" evidence="1">
    <location>
        <begin position="276"/>
        <end position="349"/>
    </location>
</feature>
<keyword evidence="5" id="KW-1185">Reference proteome</keyword>
<feature type="compositionally biased region" description="Basic and acidic residues" evidence="2">
    <location>
        <begin position="1403"/>
        <end position="1415"/>
    </location>
</feature>
<evidence type="ECO:0000313" key="5">
    <source>
        <dbReference type="Proteomes" id="UP000053259"/>
    </source>
</evidence>
<keyword evidence="1" id="KW-0175">Coiled coil</keyword>
<feature type="compositionally biased region" description="Basic and acidic residues" evidence="2">
    <location>
        <begin position="944"/>
        <end position="954"/>
    </location>
</feature>
<dbReference type="Proteomes" id="UP000053259">
    <property type="component" value="Unassembled WGS sequence"/>
</dbReference>
<feature type="coiled-coil region" evidence="1">
    <location>
        <begin position="213"/>
        <end position="247"/>
    </location>
</feature>
<evidence type="ECO:0000256" key="1">
    <source>
        <dbReference type="SAM" id="Coils"/>
    </source>
</evidence>
<dbReference type="PANTHER" id="PTHR28190:SF1">
    <property type="entry name" value="NUCLEAR MIGRATION PROTEIN NUM1"/>
    <property type="match status" value="1"/>
</dbReference>
<accession>A0A0D1XAV9</accession>
<dbReference type="HOGENOM" id="CLU_001023_0_0_1"/>
<proteinExistence type="predicted"/>
<feature type="compositionally biased region" description="Basic residues" evidence="2">
    <location>
        <begin position="1450"/>
        <end position="1469"/>
    </location>
</feature>
<sequence length="1488" mass="160809">MSTANPPPGAMPVATDLSSSDPDPFVQPATPSMAHDVPRFRYGGFDSGAFSLFATGSPAQAKRALEAHLAETERRLQEASRVGQVLVAQRKELVDKLREVESQPQDDEVSPALKARLLDLEKEFNDVNRETARIFVGKNRVPSGGEAPPEREVTEFGGVAHPSPSKAHAPSRKQRNQQPSRVNDLQLATDISAELLEQVRMLQASLAEKDALLKEVMLEKTHLEAELEVTRQRVKALDESEQRYKDETWALETQLHELSATHKEATVREQRLTQSLNTTSAAKAALERDLEDLKQAHAKLADDHAAARRQHEAELIALKKNATQDETQITGLHKKVEELTSQNRELAQAFAYRMGEQSRQVSAESALSGEAIPSDVETPDDSPPGSPSKATPRHGALHEETTKSALNHAYRTIQNLKNQLHREKTEKMEYRRLLQDARDDLEARRTGSAAGVDSGKKRRSNKEGELFKKPSRPDRLGEARGSKEEIMLDEDGDWEDHDPVDTPSKSRAVPSQTGAGNRMSVISSSTDAYATATENSDAFETANERDATGTESDAFQTGAETLDGDSDLTETESGAARGARAGKRPNHVHRMSFQSTASTSADELEDDDSELKTPVQSQNSKFKLRVNRGGARRLSARDGATSRSFEDSPATVSSNNSTPIAQGQSLFAELGNLSDQETEDGTPTSSKMLSPLASPEVLKRSPAPSRLRESTVSTEENPKPVMADIGVMTEPWEPTTAVEVQPSAPSQLLAASGPMSRGTDPATPVLADFPAPPAHSASTSMLQESKPRDVERAPGPKLAPSAVISQHTDPVEPPETAPPSLGYSSVLSHQTSPIEPPPTKLVEAPRPVLSFSSTIHEDTAPVETEASRPSTATKVAETAAVGTGVGFLGGLLGRKKGQDATTIAEDETSQPPRAPDKHSSSNVVGTSTDRLPLRQIEGNAPPSPERKAIRDGKSMLKPLVIQTSNEATQTALSAEDLERLLRSTGPAETASSVVKPVVSPSKGSFGTSSPRRSREQVTSQERAPLRRPGSAGSMRSRERSPAPPLPTEAKQAIAAAAAAAPPKPSSSASSTVPTPAFGSMPPPTMPASAYRQSQQINQTSRPQTPRMNPHVAVAQSPARVTGASNTGRPSTASKVQVASPTTTRRSSVSSFASELDHRFNITSGGPFESVYNDGNVNDPRMIQAITQTMIGEYMYKYTRKAGSSEMSSTRHRRFFWVHPYTRTLYWSEKNPAEAGKEQVKAKSVQIEAVRIVTDDNPLPPGLHRKSLVVTTPGRTIKLTATTSQRHETWSNALTYLLLKTGAERDAESMAASEDAAEFNPALGGPRSTSRATGRSRASVSSYMSRATTTRTASPQRQQHATLRSSSAQGMRSHSQNRASLSNRLSAIAGSIASRHSRSSMATEHLEEHNPNDSAEDLRRLIEQQEREADRLENVRACCDGQHDVATLSRTSRHSRTFSTRGHLHTHSHSHANSSATATPNRTAIGKNA</sequence>
<evidence type="ECO:0000256" key="2">
    <source>
        <dbReference type="SAM" id="MobiDB-lite"/>
    </source>
</evidence>
<feature type="compositionally biased region" description="Basic and acidic residues" evidence="2">
    <location>
        <begin position="785"/>
        <end position="794"/>
    </location>
</feature>
<feature type="compositionally biased region" description="Polar residues" evidence="2">
    <location>
        <begin position="650"/>
        <end position="665"/>
    </location>
</feature>
<dbReference type="OrthoDB" id="2149224at2759"/>
<feature type="region of interest" description="Disordered" evidence="2">
    <location>
        <begin position="1391"/>
        <end position="1415"/>
    </location>
</feature>
<feature type="compositionally biased region" description="Polar residues" evidence="2">
    <location>
        <begin position="1090"/>
        <end position="1106"/>
    </location>
</feature>
<feature type="region of interest" description="Disordered" evidence="2">
    <location>
        <begin position="1"/>
        <end position="33"/>
    </location>
</feature>
<dbReference type="GO" id="GO:0005739">
    <property type="term" value="C:mitochondrion"/>
    <property type="evidence" value="ECO:0007669"/>
    <property type="project" value="TreeGrafter"/>
</dbReference>
<dbReference type="InterPro" id="IPR053005">
    <property type="entry name" value="Nuclear_Pos-Cytoskel_Interact"/>
</dbReference>
<feature type="region of interest" description="Disordered" evidence="2">
    <location>
        <begin position="441"/>
        <end position="1149"/>
    </location>
</feature>
<name>A0A0D1XAV9_9PEZI</name>
<dbReference type="GO" id="GO:0032065">
    <property type="term" value="P:maintenance of protein location in cell cortex"/>
    <property type="evidence" value="ECO:0007669"/>
    <property type="project" value="InterPro"/>
</dbReference>
<dbReference type="InterPro" id="IPR024774">
    <property type="entry name" value="PH_dom-Mcp5-type"/>
</dbReference>
<feature type="compositionally biased region" description="Polar residues" evidence="2">
    <location>
        <begin position="961"/>
        <end position="972"/>
    </location>
</feature>
<dbReference type="EMBL" id="KN847578">
    <property type="protein sequence ID" value="KIV99360.1"/>
    <property type="molecule type" value="Genomic_DNA"/>
</dbReference>
<dbReference type="PROSITE" id="PS50003">
    <property type="entry name" value="PH_DOMAIN"/>
    <property type="match status" value="1"/>
</dbReference>
<dbReference type="GO" id="GO:0005938">
    <property type="term" value="C:cell cortex"/>
    <property type="evidence" value="ECO:0007669"/>
    <property type="project" value="InterPro"/>
</dbReference>
<feature type="compositionally biased region" description="Basic and acidic residues" evidence="2">
    <location>
        <begin position="461"/>
        <end position="486"/>
    </location>
</feature>
<feature type="compositionally biased region" description="Polar residues" evidence="2">
    <location>
        <begin position="822"/>
        <end position="833"/>
    </location>
</feature>
<dbReference type="GO" id="GO:0015631">
    <property type="term" value="F:tubulin binding"/>
    <property type="evidence" value="ECO:0007669"/>
    <property type="project" value="TreeGrafter"/>
</dbReference>
<feature type="region of interest" description="Disordered" evidence="2">
    <location>
        <begin position="361"/>
        <end position="397"/>
    </location>
</feature>
<dbReference type="SUPFAM" id="SSF50729">
    <property type="entry name" value="PH domain-like"/>
    <property type="match status" value="1"/>
</dbReference>
<evidence type="ECO:0000259" key="3">
    <source>
        <dbReference type="PROSITE" id="PS50003"/>
    </source>
</evidence>
<feature type="compositionally biased region" description="Pro residues" evidence="2">
    <location>
        <begin position="1"/>
        <end position="10"/>
    </location>
</feature>
<dbReference type="RefSeq" id="XP_016209230.1">
    <property type="nucleotide sequence ID" value="XM_016362881.1"/>
</dbReference>